<keyword evidence="1" id="KW-0175">Coiled coil</keyword>
<feature type="compositionally biased region" description="Basic and acidic residues" evidence="2">
    <location>
        <begin position="380"/>
        <end position="401"/>
    </location>
</feature>
<protein>
    <submittedName>
        <fullName evidence="3">Uncharacterized protein</fullName>
    </submittedName>
</protein>
<dbReference type="GO" id="GO:0000796">
    <property type="term" value="C:condensin complex"/>
    <property type="evidence" value="ECO:0007669"/>
    <property type="project" value="TreeGrafter"/>
</dbReference>
<feature type="non-terminal residue" evidence="3">
    <location>
        <position position="1"/>
    </location>
</feature>
<dbReference type="GO" id="GO:0003682">
    <property type="term" value="F:chromatin binding"/>
    <property type="evidence" value="ECO:0007669"/>
    <property type="project" value="TreeGrafter"/>
</dbReference>
<dbReference type="PANTHER" id="PTHR43941:SF1">
    <property type="entry name" value="STRUCTURAL MAINTENANCE OF CHROMOSOMES PROTEIN 2"/>
    <property type="match status" value="1"/>
</dbReference>
<feature type="compositionally biased region" description="Basic and acidic residues" evidence="2">
    <location>
        <begin position="346"/>
        <end position="360"/>
    </location>
</feature>
<feature type="region of interest" description="Disordered" evidence="2">
    <location>
        <begin position="1"/>
        <end position="40"/>
    </location>
</feature>
<feature type="compositionally biased region" description="Basic and acidic residues" evidence="2">
    <location>
        <begin position="271"/>
        <end position="287"/>
    </location>
</feature>
<feature type="compositionally biased region" description="Basic and acidic residues" evidence="2">
    <location>
        <begin position="583"/>
        <end position="614"/>
    </location>
</feature>
<dbReference type="GO" id="GO:0000793">
    <property type="term" value="C:condensed chromosome"/>
    <property type="evidence" value="ECO:0007669"/>
    <property type="project" value="TreeGrafter"/>
</dbReference>
<sequence>SPSSTVGEASVKTKDSSGLRSRLKMGNQASNARSQHRKVNENIDISEAVFQETFEQPMFTSNSLTVRADLHGDLSDSNREWSSNCFEAKNNHQENSISERFYNSTVAKASVLATLGVRRGRTYSDSIVAFNGHQRNPQPVGRLLSVSESRVDPGSLCTGLGDGRLGTTNSWKVGYAKPLFSRYSMPDLICGEIPERHSRKFRSLDSVTKENIDSVLVSPDVYNHTEHMADCARICRCSEANDDVFLPSTSYCIPVDEEIANHAIRITSGQFERKQSENADLTDKIESAEWSSQPTDTNPNHIVTSKDECSLQSQPSVQTSKIVPEDNLPNSTSLEDTMFYKKPTRYGREPFDETESERNIAESMEGQLKDGNGLDMSNNEQKEKNANDHDKKQLLSNRKLTESQDQRQILINEMQMLDTEMNFSRKSGSKLVNDNMVLNMQIQELQQELDAAKHELRAMKGRLERSELCATNLKKQLQVEENYRKTRTLKQKQALLNKDLEAKEKAEEAKRKQLSLEAQRQRLESLLSEVSRRASIAEQDREAIDRRHCRLRSMSVDLKKELDSTQLARDEALISTRELEHRLQERERQHAESKDALDKANREKQKMRRERDSVQEELTQLHRVRSELILQNIKLNEDLAAKKSDLSEVQSALNEKRKREKMLMVKLEDTERHLRTEEKKTERLEIYTKSLEKTVKELRESLSALSKEHPPQQEKIA</sequence>
<organism evidence="3">
    <name type="scientific">Schistocephalus solidus</name>
    <name type="common">Tapeworm</name>
    <dbReference type="NCBI Taxonomy" id="70667"/>
    <lineage>
        <taxon>Eukaryota</taxon>
        <taxon>Metazoa</taxon>
        <taxon>Spiralia</taxon>
        <taxon>Lophotrochozoa</taxon>
        <taxon>Platyhelminthes</taxon>
        <taxon>Cestoda</taxon>
        <taxon>Eucestoda</taxon>
        <taxon>Diphyllobothriidea</taxon>
        <taxon>Diphyllobothriidae</taxon>
        <taxon>Schistocephalus</taxon>
    </lineage>
</organism>
<dbReference type="GO" id="GO:0007076">
    <property type="term" value="P:mitotic chromosome condensation"/>
    <property type="evidence" value="ECO:0007669"/>
    <property type="project" value="TreeGrafter"/>
</dbReference>
<feature type="non-terminal residue" evidence="3">
    <location>
        <position position="717"/>
    </location>
</feature>
<dbReference type="PANTHER" id="PTHR43941">
    <property type="entry name" value="STRUCTURAL MAINTENANCE OF CHROMOSOMES PROTEIN 2"/>
    <property type="match status" value="1"/>
</dbReference>
<evidence type="ECO:0000313" key="3">
    <source>
        <dbReference type="EMBL" id="JAP40305.1"/>
    </source>
</evidence>
<dbReference type="EMBL" id="GEEE01022920">
    <property type="protein sequence ID" value="JAP40305.1"/>
    <property type="molecule type" value="Transcribed_RNA"/>
</dbReference>
<dbReference type="GO" id="GO:0000785">
    <property type="term" value="C:chromatin"/>
    <property type="evidence" value="ECO:0007669"/>
    <property type="project" value="TreeGrafter"/>
</dbReference>
<gene>
    <name evidence="3" type="ORF">TR167026</name>
</gene>
<feature type="coiled-coil region" evidence="1">
    <location>
        <begin position="489"/>
        <end position="540"/>
    </location>
</feature>
<proteinExistence type="predicted"/>
<dbReference type="AlphaFoldDB" id="A0A0X3NL06"/>
<feature type="region of interest" description="Disordered" evidence="2">
    <location>
        <begin position="271"/>
        <end position="401"/>
    </location>
</feature>
<feature type="region of interest" description="Disordered" evidence="2">
    <location>
        <begin position="583"/>
        <end position="616"/>
    </location>
</feature>
<name>A0A0X3NL06_SCHSO</name>
<evidence type="ECO:0000256" key="2">
    <source>
        <dbReference type="SAM" id="MobiDB-lite"/>
    </source>
</evidence>
<evidence type="ECO:0000256" key="1">
    <source>
        <dbReference type="SAM" id="Coils"/>
    </source>
</evidence>
<accession>A0A0X3NL06</accession>
<feature type="compositionally biased region" description="Polar residues" evidence="2">
    <location>
        <begin position="289"/>
        <end position="303"/>
    </location>
</feature>
<feature type="compositionally biased region" description="Polar residues" evidence="2">
    <location>
        <begin position="310"/>
        <end position="321"/>
    </location>
</feature>
<reference evidence="3" key="1">
    <citation type="submission" date="2016-01" db="EMBL/GenBank/DDBJ databases">
        <title>Reference transcriptome for the parasite Schistocephalus solidus: insights into the molecular evolution of parasitism.</title>
        <authorList>
            <person name="Hebert F.O."/>
            <person name="Grambauer S."/>
            <person name="Barber I."/>
            <person name="Landry C.R."/>
            <person name="Aubin-Horth N."/>
        </authorList>
    </citation>
    <scope>NUCLEOTIDE SEQUENCE</scope>
</reference>